<evidence type="ECO:0000313" key="2">
    <source>
        <dbReference type="EMBL" id="ULT81114.1"/>
    </source>
</evidence>
<dbReference type="InterPro" id="IPR010982">
    <property type="entry name" value="Lambda_DNA-bd_dom_sf"/>
</dbReference>
<proteinExistence type="predicted"/>
<sequence length="1151" mass="130814">MLTQAIEKGLMTDMGGGLEYPLDRSGLPDFKNHDNPLLREFEEKQARSWKVVDEAEPQDFTELRPVFNLGVGFVPKEAHSVVPDILRYSPDYWNPVADGDHFPDFDTNQGMRGQGTSNYVPCDFWDIPNGDDLALHSMSAHHSDDHLGYTRFDDLTPKDRKMSKKQSAEKRPRKGRQKKVDGKAAKKSKKSKNERENWTAADFFVMTPAAPLHNAQETGWPSPISTAVSSNYDLDSIQPSSFYLGAAYEALLENVLSPSYQPPNAENMSYGHTVNGNNLFAEHHSPQRGSNNPLQPPIAMSTSSSMPSKNTVADVVHSCRCSEASNDEHLQQALQIMRRPNPMNTNIKQIILELFKTLGNLGMEKFSSRLLEIPYVAFRFEMKLDMPFECYHNREDIVRVIFYFSQLPRCMRNQLLRQSNCISVSFQQTQSNKQRLMDNWGSKYQSGLLGPCPTDRQDWTAADFFVMAPAGPLLYIQETSWPSPDGPKPSSFYLGEAHDTLFGDFLSQVSNRTDNIIAFGPSQTLMGTPETSSTPPKHLNHDCPYSETTDDEHLQEARRLMDTRASKYTKIKKFGSRLQKILGNDEMATFSSQILEIPIEAFQKQMALDTPFKCYNDRQNILQLVTNFSKLPTCMRNQLLRQANPITASCKEASGSSLKEVWFGMKRFPKQKRMDTVNEIFDKINMEQGWAWCGEEFLDPGVGDLVINQPQYLNQQGPTTANVETVPQWVTDTFGFSNHVELSSTRDIANLSNSQPARGFPLFDEWSPNYYNASGHDLTNPEIQKSALQNTGDTQHQNYEGNVPFTQGFGNSYLTDFNPTIFLESVAQESIGSQNGNSPQEGISGSNQTITAPELTSTKKRVPSQLSTKPKSPEEAKDILDTPITATDISTSWIIEKTTLWLQKTKTTKQLFCKNILDCGIKTFRKFTSLQQSWEEIDTEKCKKICVRMYNFILIPDSIKHVYLKMNLHNAIKQKKTVNRTASSWVVPIQQNYRVSYEEINKSTARDLHFIKMRELRNKLDEYEKLIATNPKSLEDVQKMLNATIPYTNLIDTASDRMEIITWQQSTNCEMVYSVDRIIGCPKDYLEHATIEVPPFSEMNAKSQQIHTRMHNWLLFTEEIKSRILNFTALGISQEQGDYHKNKTASNSNND</sequence>
<dbReference type="AlphaFoldDB" id="A0AAE9CTN0"/>
<evidence type="ECO:0000256" key="1">
    <source>
        <dbReference type="SAM" id="MobiDB-lite"/>
    </source>
</evidence>
<dbReference type="GO" id="GO:0005634">
    <property type="term" value="C:nucleus"/>
    <property type="evidence" value="ECO:0007669"/>
    <property type="project" value="UniProtKB-ARBA"/>
</dbReference>
<accession>A0AAE9CTN0</accession>
<gene>
    <name evidence="2" type="ORF">L3Y34_011176</name>
</gene>
<evidence type="ECO:0000313" key="3">
    <source>
        <dbReference type="Proteomes" id="UP000827892"/>
    </source>
</evidence>
<feature type="compositionally biased region" description="Polar residues" evidence="1">
    <location>
        <begin position="831"/>
        <end position="856"/>
    </location>
</feature>
<dbReference type="EMBL" id="CP090896">
    <property type="protein sequence ID" value="ULT81114.1"/>
    <property type="molecule type" value="Genomic_DNA"/>
</dbReference>
<dbReference type="GO" id="GO:0003677">
    <property type="term" value="F:DNA binding"/>
    <property type="evidence" value="ECO:0007669"/>
    <property type="project" value="InterPro"/>
</dbReference>
<name>A0AAE9CTN0_CAEBR</name>
<dbReference type="Gene3D" id="1.10.260.40">
    <property type="entry name" value="lambda repressor-like DNA-binding domains"/>
    <property type="match status" value="1"/>
</dbReference>
<feature type="compositionally biased region" description="Basic and acidic residues" evidence="1">
    <location>
        <begin position="146"/>
        <end position="170"/>
    </location>
</feature>
<organism evidence="2 3">
    <name type="scientific">Caenorhabditis briggsae</name>
    <dbReference type="NCBI Taxonomy" id="6238"/>
    <lineage>
        <taxon>Eukaryota</taxon>
        <taxon>Metazoa</taxon>
        <taxon>Ecdysozoa</taxon>
        <taxon>Nematoda</taxon>
        <taxon>Chromadorea</taxon>
        <taxon>Rhabditida</taxon>
        <taxon>Rhabditina</taxon>
        <taxon>Rhabditomorpha</taxon>
        <taxon>Rhabditoidea</taxon>
        <taxon>Rhabditidae</taxon>
        <taxon>Peloderinae</taxon>
        <taxon>Caenorhabditis</taxon>
    </lineage>
</organism>
<dbReference type="Proteomes" id="UP000827892">
    <property type="component" value="Chromosome X"/>
</dbReference>
<protein>
    <submittedName>
        <fullName evidence="2">Uncharacterized protein</fullName>
    </submittedName>
</protein>
<reference evidence="2 3" key="1">
    <citation type="submission" date="2022-05" db="EMBL/GenBank/DDBJ databases">
        <title>Chromosome-level reference genomes for two strains of Caenorhabditis briggsae: an improved platform for comparative genomics.</title>
        <authorList>
            <person name="Stevens L."/>
            <person name="Andersen E.C."/>
        </authorList>
    </citation>
    <scope>NUCLEOTIDE SEQUENCE [LARGE SCALE GENOMIC DNA]</scope>
    <source>
        <strain evidence="2">QX1410_ONT</strain>
        <tissue evidence="2">Whole-organism</tissue>
    </source>
</reference>
<feature type="region of interest" description="Disordered" evidence="1">
    <location>
        <begin position="831"/>
        <end position="878"/>
    </location>
</feature>
<feature type="region of interest" description="Disordered" evidence="1">
    <location>
        <begin position="146"/>
        <end position="195"/>
    </location>
</feature>